<organism evidence="1 2">
    <name type="scientific">Ferrimonas sediminum</name>
    <dbReference type="NCBI Taxonomy" id="718193"/>
    <lineage>
        <taxon>Bacteria</taxon>
        <taxon>Pseudomonadati</taxon>
        <taxon>Pseudomonadota</taxon>
        <taxon>Gammaproteobacteria</taxon>
        <taxon>Alteromonadales</taxon>
        <taxon>Ferrimonadaceae</taxon>
        <taxon>Ferrimonas</taxon>
    </lineage>
</organism>
<dbReference type="EMBL" id="FNEM01000007">
    <property type="protein sequence ID" value="SDJ35444.1"/>
    <property type="molecule type" value="Genomic_DNA"/>
</dbReference>
<evidence type="ECO:0000313" key="1">
    <source>
        <dbReference type="EMBL" id="SDJ35444.1"/>
    </source>
</evidence>
<evidence type="ECO:0008006" key="3">
    <source>
        <dbReference type="Google" id="ProtNLM"/>
    </source>
</evidence>
<sequence>MDKEAQRNEKPMRMIPWLLPLLLSLSLPSLAQDYGPLVVKAQSPLQAQNYTPMLRSGAVLDTGTVEWLVNGTIASVWAETPDYVMDYYHNEVNLGVRFAPVERWEFELNYQYRFAANNGLDSVTEKFHDFFGLGHNGREDVPKHRFYIEAPGVLLEDFKGETLNNALTGYAGYQLYRQGAQALSAGVGLFYNYVASGPFEVSSFEQVLQLNYRYDAGGKHGFYATVGTAHSSNAKTSGGLELSDWAWMLAGSYQYRFNPRHSVLLEYHAYSGETKEVDELDEISHEFLLGYRYHMTRGAIEFTIIENVFNMDNSTDIAFSLGYRHRL</sequence>
<keyword evidence="2" id="KW-1185">Reference proteome</keyword>
<dbReference type="Proteomes" id="UP000199527">
    <property type="component" value="Unassembled WGS sequence"/>
</dbReference>
<dbReference type="InterPro" id="IPR021523">
    <property type="entry name" value="DUF3187"/>
</dbReference>
<proteinExistence type="predicted"/>
<reference evidence="2" key="1">
    <citation type="submission" date="2016-10" db="EMBL/GenBank/DDBJ databases">
        <authorList>
            <person name="Varghese N."/>
            <person name="Submissions S."/>
        </authorList>
    </citation>
    <scope>NUCLEOTIDE SEQUENCE [LARGE SCALE GENOMIC DNA]</scope>
    <source>
        <strain evidence="2">DSM 23317</strain>
    </source>
</reference>
<dbReference type="SUPFAM" id="SSF56925">
    <property type="entry name" value="OMPA-like"/>
    <property type="match status" value="1"/>
</dbReference>
<dbReference type="InterPro" id="IPR011250">
    <property type="entry name" value="OMP/PagP_B-barrel"/>
</dbReference>
<evidence type="ECO:0000313" key="2">
    <source>
        <dbReference type="Proteomes" id="UP000199527"/>
    </source>
</evidence>
<protein>
    <recommendedName>
        <fullName evidence="3">DUF3187 family protein</fullName>
    </recommendedName>
</protein>
<dbReference type="AlphaFoldDB" id="A0A1G8T1X6"/>
<gene>
    <name evidence="1" type="ORF">SAMN04488540_10781</name>
</gene>
<dbReference type="Pfam" id="PF11383">
    <property type="entry name" value="DUF3187"/>
    <property type="match status" value="1"/>
</dbReference>
<name>A0A1G8T1X6_9GAMM</name>
<accession>A0A1G8T1X6</accession>